<evidence type="ECO:0000313" key="1">
    <source>
        <dbReference type="EMBL" id="JAE10683.1"/>
    </source>
</evidence>
<dbReference type="AlphaFoldDB" id="A0A0A9FQU5"/>
<sequence length="43" mass="4399">MVQRYPGAVFVHRRVSTLRGVVGIRCPYNGSVGGVGGVPGGEG</sequence>
<protein>
    <submittedName>
        <fullName evidence="1">Uncharacterized protein</fullName>
    </submittedName>
</protein>
<reference evidence="1" key="2">
    <citation type="journal article" date="2015" name="Data Brief">
        <title>Shoot transcriptome of the giant reed, Arundo donax.</title>
        <authorList>
            <person name="Barrero R.A."/>
            <person name="Guerrero F.D."/>
            <person name="Moolhuijzen P."/>
            <person name="Goolsby J.A."/>
            <person name="Tidwell J."/>
            <person name="Bellgard S.E."/>
            <person name="Bellgard M.I."/>
        </authorList>
    </citation>
    <scope>NUCLEOTIDE SEQUENCE</scope>
    <source>
        <tissue evidence="1">Shoot tissue taken approximately 20 cm above the soil surface</tissue>
    </source>
</reference>
<name>A0A0A9FQU5_ARUDO</name>
<accession>A0A0A9FQU5</accession>
<reference evidence="1" key="1">
    <citation type="submission" date="2014-09" db="EMBL/GenBank/DDBJ databases">
        <authorList>
            <person name="Magalhaes I.L.F."/>
            <person name="Oliveira U."/>
            <person name="Santos F.R."/>
            <person name="Vidigal T.H.D.A."/>
            <person name="Brescovit A.D."/>
            <person name="Santos A.J."/>
        </authorList>
    </citation>
    <scope>NUCLEOTIDE SEQUENCE</scope>
    <source>
        <tissue evidence="1">Shoot tissue taken approximately 20 cm above the soil surface</tissue>
    </source>
</reference>
<proteinExistence type="predicted"/>
<dbReference type="EMBL" id="GBRH01187213">
    <property type="protein sequence ID" value="JAE10683.1"/>
    <property type="molecule type" value="Transcribed_RNA"/>
</dbReference>
<organism evidence="1">
    <name type="scientific">Arundo donax</name>
    <name type="common">Giant reed</name>
    <name type="synonym">Donax arundinaceus</name>
    <dbReference type="NCBI Taxonomy" id="35708"/>
    <lineage>
        <taxon>Eukaryota</taxon>
        <taxon>Viridiplantae</taxon>
        <taxon>Streptophyta</taxon>
        <taxon>Embryophyta</taxon>
        <taxon>Tracheophyta</taxon>
        <taxon>Spermatophyta</taxon>
        <taxon>Magnoliopsida</taxon>
        <taxon>Liliopsida</taxon>
        <taxon>Poales</taxon>
        <taxon>Poaceae</taxon>
        <taxon>PACMAD clade</taxon>
        <taxon>Arundinoideae</taxon>
        <taxon>Arundineae</taxon>
        <taxon>Arundo</taxon>
    </lineage>
</organism>